<dbReference type="InterPro" id="IPR024747">
    <property type="entry name" value="Pyridox_Oxase-rel"/>
</dbReference>
<name>A0A094S8U0_9ZZZZ</name>
<dbReference type="SUPFAM" id="SSF50475">
    <property type="entry name" value="FMN-binding split barrel"/>
    <property type="match status" value="1"/>
</dbReference>
<organism evidence="1">
    <name type="scientific">freshwater metagenome</name>
    <dbReference type="NCBI Taxonomy" id="449393"/>
    <lineage>
        <taxon>unclassified sequences</taxon>
        <taxon>metagenomes</taxon>
        <taxon>ecological metagenomes</taxon>
    </lineage>
</organism>
<reference evidence="1" key="1">
    <citation type="submission" date="2014-05" db="EMBL/GenBank/DDBJ databases">
        <title>Key roles for freshwater Actinobacteria revealed by deep metagenomic sequencing.</title>
        <authorList>
            <person name="Ghai R."/>
            <person name="Mizuno C.M."/>
            <person name="Picazo A."/>
            <person name="Camacho A."/>
            <person name="Rodriguez-Valera F."/>
        </authorList>
    </citation>
    <scope>NUCLEOTIDE SEQUENCE</scope>
</reference>
<protein>
    <recommendedName>
        <fullName evidence="2">Flavin-nucleotide-binding protein</fullName>
    </recommendedName>
</protein>
<dbReference type="PANTHER" id="PTHR34071">
    <property type="entry name" value="5-NITROIMIDAZOLE ANTIBIOTICS RESISTANCE PROTEIN, NIMA-FAMILY-RELATED PROTEIN-RELATED"/>
    <property type="match status" value="1"/>
</dbReference>
<evidence type="ECO:0000313" key="1">
    <source>
        <dbReference type="EMBL" id="KGA14363.1"/>
    </source>
</evidence>
<dbReference type="InterPro" id="IPR012349">
    <property type="entry name" value="Split_barrel_FMN-bd"/>
</dbReference>
<sequence>MSDQDKYHVKRHDDREVFDREQINALLDSEYVAHVGFIDNDVNVPFVIPMAYARDHDRILLHGSTGSRLMMKIAAGAQLCITVTKLNAIVVAKSAFNSSMNYESVMIFGKAKLLKDEEKMAAMTAITDVLVPGMSSYARPLKPKEVAGTMIVEVPLEKYSAKARTGGVIDEPEDKELPIWSGVIPLTTLRGTPITADDSAGIVVPAHIK</sequence>
<proteinExistence type="predicted"/>
<dbReference type="Gene3D" id="2.30.110.10">
    <property type="entry name" value="Electron Transport, Fmn-binding Protein, Chain A"/>
    <property type="match status" value="1"/>
</dbReference>
<evidence type="ECO:0008006" key="2">
    <source>
        <dbReference type="Google" id="ProtNLM"/>
    </source>
</evidence>
<dbReference type="PANTHER" id="PTHR34071:SF2">
    <property type="entry name" value="FLAVIN-NUCLEOTIDE-BINDING PROTEIN"/>
    <property type="match status" value="1"/>
</dbReference>
<comment type="caution">
    <text evidence="1">The sequence shown here is derived from an EMBL/GenBank/DDBJ whole genome shotgun (WGS) entry which is preliminary data.</text>
</comment>
<accession>A0A094S8U0</accession>
<dbReference type="AlphaFoldDB" id="A0A094S8U0"/>
<dbReference type="Pfam" id="PF12900">
    <property type="entry name" value="Pyridox_ox_2"/>
    <property type="match status" value="1"/>
</dbReference>
<gene>
    <name evidence="1" type="ORF">GM50_20020</name>
</gene>
<dbReference type="EMBL" id="JNSK01000132">
    <property type="protein sequence ID" value="KGA14363.1"/>
    <property type="molecule type" value="Genomic_DNA"/>
</dbReference>